<protein>
    <submittedName>
        <fullName evidence="12">Peptidase M23</fullName>
    </submittedName>
</protein>
<proteinExistence type="predicted"/>
<keyword evidence="5" id="KW-0378">Hydrolase</keyword>
<feature type="domain" description="M23ase beta-sheet core" evidence="9">
    <location>
        <begin position="293"/>
        <end position="389"/>
    </location>
</feature>
<evidence type="ECO:0000256" key="7">
    <source>
        <dbReference type="ARBA" id="ARBA00023049"/>
    </source>
</evidence>
<keyword evidence="13" id="KW-1185">Reference proteome</keyword>
<dbReference type="InterPro" id="IPR054512">
    <property type="entry name" value="NMB0315-like_N"/>
</dbReference>
<feature type="region of interest" description="Disordered" evidence="8">
    <location>
        <begin position="24"/>
        <end position="85"/>
    </location>
</feature>
<dbReference type="STRING" id="502025.Hoch_2136"/>
<dbReference type="CDD" id="cd12797">
    <property type="entry name" value="M23_peptidase"/>
    <property type="match status" value="1"/>
</dbReference>
<dbReference type="Pfam" id="PF01551">
    <property type="entry name" value="Peptidase_M23"/>
    <property type="match status" value="1"/>
</dbReference>
<reference evidence="12 13" key="1">
    <citation type="journal article" date="2010" name="Stand. Genomic Sci.">
        <title>Complete genome sequence of Haliangium ochraceum type strain (SMP-2).</title>
        <authorList>
            <consortium name="US DOE Joint Genome Institute (JGI-PGF)"/>
            <person name="Ivanova N."/>
            <person name="Daum C."/>
            <person name="Lang E."/>
            <person name="Abt B."/>
            <person name="Kopitz M."/>
            <person name="Saunders E."/>
            <person name="Lapidus A."/>
            <person name="Lucas S."/>
            <person name="Glavina Del Rio T."/>
            <person name="Nolan M."/>
            <person name="Tice H."/>
            <person name="Copeland A."/>
            <person name="Cheng J.F."/>
            <person name="Chen F."/>
            <person name="Bruce D."/>
            <person name="Goodwin L."/>
            <person name="Pitluck S."/>
            <person name="Mavromatis K."/>
            <person name="Pati A."/>
            <person name="Mikhailova N."/>
            <person name="Chen A."/>
            <person name="Palaniappan K."/>
            <person name="Land M."/>
            <person name="Hauser L."/>
            <person name="Chang Y.J."/>
            <person name="Jeffries C.D."/>
            <person name="Detter J.C."/>
            <person name="Brettin T."/>
            <person name="Rohde M."/>
            <person name="Goker M."/>
            <person name="Bristow J."/>
            <person name="Markowitz V."/>
            <person name="Eisen J.A."/>
            <person name="Hugenholtz P."/>
            <person name="Kyrpides N.C."/>
            <person name="Klenk H.P."/>
        </authorList>
    </citation>
    <scope>NUCLEOTIDE SEQUENCE [LARGE SCALE GENOMIC DNA]</scope>
    <source>
        <strain evidence="13">DSM 14365 / CIP 107738 / JCM 11303 / AJ 13395 / SMP-2</strain>
    </source>
</reference>
<dbReference type="GO" id="GO:0004222">
    <property type="term" value="F:metalloendopeptidase activity"/>
    <property type="evidence" value="ECO:0007669"/>
    <property type="project" value="TreeGrafter"/>
</dbReference>
<evidence type="ECO:0000256" key="8">
    <source>
        <dbReference type="SAM" id="MobiDB-lite"/>
    </source>
</evidence>
<evidence type="ECO:0000259" key="10">
    <source>
        <dbReference type="Pfam" id="PF19425"/>
    </source>
</evidence>
<dbReference type="HOGENOM" id="CLU_026846_3_2_7"/>
<feature type="domain" description="Csd3-like second N-terminal" evidence="10">
    <location>
        <begin position="160"/>
        <end position="281"/>
    </location>
</feature>
<dbReference type="Pfam" id="PF19425">
    <property type="entry name" value="Csd3_N2"/>
    <property type="match status" value="1"/>
</dbReference>
<feature type="domain" description="DD-carboxypeptidase/endopeptidase Mpg-like N-terminal" evidence="11">
    <location>
        <begin position="66"/>
        <end position="122"/>
    </location>
</feature>
<keyword evidence="3" id="KW-0645">Protease</keyword>
<dbReference type="SUPFAM" id="SSF51261">
    <property type="entry name" value="Duplicated hybrid motif"/>
    <property type="match status" value="1"/>
</dbReference>
<evidence type="ECO:0000259" key="11">
    <source>
        <dbReference type="Pfam" id="PF22310"/>
    </source>
</evidence>
<gene>
    <name evidence="12" type="ordered locus">Hoch_2136</name>
</gene>
<keyword evidence="6" id="KW-0862">Zinc</keyword>
<feature type="compositionally biased region" description="Basic and acidic residues" evidence="8">
    <location>
        <begin position="27"/>
        <end position="44"/>
    </location>
</feature>
<dbReference type="EMBL" id="CP001804">
    <property type="protein sequence ID" value="ACY14681.1"/>
    <property type="molecule type" value="Genomic_DNA"/>
</dbReference>
<dbReference type="InterPro" id="IPR011055">
    <property type="entry name" value="Dup_hybrid_motif"/>
</dbReference>
<evidence type="ECO:0000256" key="3">
    <source>
        <dbReference type="ARBA" id="ARBA00022670"/>
    </source>
</evidence>
<dbReference type="Gene3D" id="3.10.450.350">
    <property type="match status" value="2"/>
</dbReference>
<dbReference type="AlphaFoldDB" id="D0LGV9"/>
<evidence type="ECO:0000313" key="12">
    <source>
        <dbReference type="EMBL" id="ACY14681.1"/>
    </source>
</evidence>
<sequence>MGVNLYVFLWRGDTSIPAVMEQAAMAGHEDSGKAENSAEGKGEGEEAAEDGEAEAEAEIASGEPRWVDGEVQSGDSMGGILRREGMTPPEADELIRALRDHMDLRKIRPGQSYRLRFDAAGHLELFEFEVSRTTKVRAERDADGTLVGREDKAETEVRIEEIGGRVESSLHATMSRVGEDPSLVAFFADVFAYDVNFFTDTRAGDSFRIIVEKEYLEGDFYRYGRVLAAQYSGHVGTFDAFLWNDPRTREDAYYDSEGRSVEKSLLKTPLKFTRISSKFNPKRMHPVLHTERAHMGVDYAAPTGTPVWAAASGRIVGRRPMGGAGNCVILQHDNGLQTVYMHLSKFAKGQRVGEHVKSKTVIGYVGATGLATGPHLHFGVKEKGRYVDPMTLKMARGASVPRKYRAKFNAEMERLAERLRRVPVDAGQQQMLVQSGN</sequence>
<dbReference type="eggNOG" id="COG0739">
    <property type="taxonomic scope" value="Bacteria"/>
</dbReference>
<evidence type="ECO:0000313" key="13">
    <source>
        <dbReference type="Proteomes" id="UP000001880"/>
    </source>
</evidence>
<dbReference type="PANTHER" id="PTHR21666">
    <property type="entry name" value="PEPTIDASE-RELATED"/>
    <property type="match status" value="1"/>
</dbReference>
<dbReference type="GO" id="GO:0030313">
    <property type="term" value="C:cell envelope"/>
    <property type="evidence" value="ECO:0007669"/>
    <property type="project" value="UniProtKB-SubCell"/>
</dbReference>
<dbReference type="Pfam" id="PF22310">
    <property type="entry name" value="NMB0315_dom_I"/>
    <property type="match status" value="1"/>
</dbReference>
<dbReference type="InterPro" id="IPR045834">
    <property type="entry name" value="Csd3_N2"/>
</dbReference>
<dbReference type="MEROPS" id="M23.009"/>
<dbReference type="GO" id="GO:0046872">
    <property type="term" value="F:metal ion binding"/>
    <property type="evidence" value="ECO:0007669"/>
    <property type="project" value="UniProtKB-KW"/>
</dbReference>
<dbReference type="Proteomes" id="UP000001880">
    <property type="component" value="Chromosome"/>
</dbReference>
<name>D0LGV9_HALO1</name>
<dbReference type="InterPro" id="IPR050570">
    <property type="entry name" value="Cell_wall_metabolism_enzyme"/>
</dbReference>
<accession>D0LGV9</accession>
<evidence type="ECO:0000256" key="4">
    <source>
        <dbReference type="ARBA" id="ARBA00022723"/>
    </source>
</evidence>
<dbReference type="InterPro" id="IPR016047">
    <property type="entry name" value="M23ase_b-sheet_dom"/>
</dbReference>
<keyword evidence="4" id="KW-0479">Metal-binding</keyword>
<comment type="cofactor">
    <cofactor evidence="1">
        <name>Zn(2+)</name>
        <dbReference type="ChEBI" id="CHEBI:29105"/>
    </cofactor>
</comment>
<dbReference type="KEGG" id="hoh:Hoch_2136"/>
<comment type="subcellular location">
    <subcellularLocation>
        <location evidence="2">Cell envelope</location>
    </subcellularLocation>
</comment>
<feature type="compositionally biased region" description="Acidic residues" evidence="8">
    <location>
        <begin position="45"/>
        <end position="57"/>
    </location>
</feature>
<evidence type="ECO:0000256" key="1">
    <source>
        <dbReference type="ARBA" id="ARBA00001947"/>
    </source>
</evidence>
<keyword evidence="7" id="KW-0482">Metalloprotease</keyword>
<evidence type="ECO:0000256" key="6">
    <source>
        <dbReference type="ARBA" id="ARBA00022833"/>
    </source>
</evidence>
<evidence type="ECO:0000256" key="5">
    <source>
        <dbReference type="ARBA" id="ARBA00022801"/>
    </source>
</evidence>
<dbReference type="PANTHER" id="PTHR21666:SF288">
    <property type="entry name" value="CELL DIVISION PROTEIN YTFB"/>
    <property type="match status" value="1"/>
</dbReference>
<organism evidence="12 13">
    <name type="scientific">Haliangium ochraceum (strain DSM 14365 / JCM 11303 / SMP-2)</name>
    <dbReference type="NCBI Taxonomy" id="502025"/>
    <lineage>
        <taxon>Bacteria</taxon>
        <taxon>Pseudomonadati</taxon>
        <taxon>Myxococcota</taxon>
        <taxon>Polyangia</taxon>
        <taxon>Haliangiales</taxon>
        <taxon>Kofleriaceae</taxon>
        <taxon>Haliangium</taxon>
    </lineage>
</organism>
<evidence type="ECO:0000256" key="2">
    <source>
        <dbReference type="ARBA" id="ARBA00004196"/>
    </source>
</evidence>
<evidence type="ECO:0000259" key="9">
    <source>
        <dbReference type="Pfam" id="PF01551"/>
    </source>
</evidence>
<dbReference type="Gene3D" id="2.70.70.10">
    <property type="entry name" value="Glucose Permease (Domain IIA)"/>
    <property type="match status" value="1"/>
</dbReference>
<dbReference type="GO" id="GO:0006508">
    <property type="term" value="P:proteolysis"/>
    <property type="evidence" value="ECO:0007669"/>
    <property type="project" value="UniProtKB-KW"/>
</dbReference>